<accession>A0AA36CXQ9</accession>
<dbReference type="InterPro" id="IPR000980">
    <property type="entry name" value="SH2"/>
</dbReference>
<dbReference type="CDD" id="cd00173">
    <property type="entry name" value="SH2"/>
    <property type="match status" value="1"/>
</dbReference>
<dbReference type="Gene3D" id="3.30.505.10">
    <property type="entry name" value="SH2 domain"/>
    <property type="match status" value="1"/>
</dbReference>
<dbReference type="SUPFAM" id="SSF55550">
    <property type="entry name" value="SH2 domain"/>
    <property type="match status" value="1"/>
</dbReference>
<keyword evidence="1" id="KW-0727">SH2 domain</keyword>
<dbReference type="SMART" id="SM00252">
    <property type="entry name" value="SH2"/>
    <property type="match status" value="1"/>
</dbReference>
<protein>
    <recommendedName>
        <fullName evidence="2">SH2 domain-containing protein</fullName>
    </recommendedName>
</protein>
<feature type="non-terminal residue" evidence="3">
    <location>
        <position position="1"/>
    </location>
</feature>
<evidence type="ECO:0000259" key="2">
    <source>
        <dbReference type="PROSITE" id="PS50001"/>
    </source>
</evidence>
<keyword evidence="4" id="KW-1185">Reference proteome</keyword>
<gene>
    <name evidence="3" type="ORF">MSPICULIGERA_LOCUS15289</name>
</gene>
<feature type="domain" description="SH2" evidence="2">
    <location>
        <begin position="53"/>
        <end position="135"/>
    </location>
</feature>
<reference evidence="3" key="1">
    <citation type="submission" date="2023-06" db="EMBL/GenBank/DDBJ databases">
        <authorList>
            <person name="Delattre M."/>
        </authorList>
    </citation>
    <scope>NUCLEOTIDE SEQUENCE</scope>
    <source>
        <strain evidence="3">AF72</strain>
    </source>
</reference>
<dbReference type="Pfam" id="PF00017">
    <property type="entry name" value="SH2"/>
    <property type="match status" value="1"/>
</dbReference>
<dbReference type="Proteomes" id="UP001177023">
    <property type="component" value="Unassembled WGS sequence"/>
</dbReference>
<sequence>MASTRAARNEVFQTSSRVLDATTGWTGDEPEKSEHEPVVPPLLERLVVSMPIWHLINITRETSASFLRHMEPGNFIVRFSDRANSLVLTYRRKLEDKVEHHVITNKRSENGGHNHYMLRGHSMTFATVPDLLVYYCEKGKLSLPRAVVNCESVAQLRNLALLGGGSFLDHTDGIEFGRIVAELGLVVAPALHQE</sequence>
<proteinExistence type="predicted"/>
<evidence type="ECO:0000313" key="3">
    <source>
        <dbReference type="EMBL" id="CAJ0577009.1"/>
    </source>
</evidence>
<comment type="caution">
    <text evidence="3">The sequence shown here is derived from an EMBL/GenBank/DDBJ whole genome shotgun (WGS) entry which is preliminary data.</text>
</comment>
<dbReference type="EMBL" id="CATQJA010002648">
    <property type="protein sequence ID" value="CAJ0577009.1"/>
    <property type="molecule type" value="Genomic_DNA"/>
</dbReference>
<evidence type="ECO:0000256" key="1">
    <source>
        <dbReference type="PROSITE-ProRule" id="PRU00191"/>
    </source>
</evidence>
<name>A0AA36CXQ9_9BILA</name>
<dbReference type="PROSITE" id="PS50001">
    <property type="entry name" value="SH2"/>
    <property type="match status" value="1"/>
</dbReference>
<organism evidence="3 4">
    <name type="scientific">Mesorhabditis spiculigera</name>
    <dbReference type="NCBI Taxonomy" id="96644"/>
    <lineage>
        <taxon>Eukaryota</taxon>
        <taxon>Metazoa</taxon>
        <taxon>Ecdysozoa</taxon>
        <taxon>Nematoda</taxon>
        <taxon>Chromadorea</taxon>
        <taxon>Rhabditida</taxon>
        <taxon>Rhabditina</taxon>
        <taxon>Rhabditomorpha</taxon>
        <taxon>Rhabditoidea</taxon>
        <taxon>Rhabditidae</taxon>
        <taxon>Mesorhabditinae</taxon>
        <taxon>Mesorhabditis</taxon>
    </lineage>
</organism>
<dbReference type="InterPro" id="IPR036860">
    <property type="entry name" value="SH2_dom_sf"/>
</dbReference>
<evidence type="ECO:0000313" key="4">
    <source>
        <dbReference type="Proteomes" id="UP001177023"/>
    </source>
</evidence>
<dbReference type="AlphaFoldDB" id="A0AA36CXQ9"/>